<dbReference type="Gene3D" id="1.20.120.330">
    <property type="entry name" value="Nucleotidyltransferases domain 2"/>
    <property type="match status" value="2"/>
</dbReference>
<dbReference type="InterPro" id="IPR013546">
    <property type="entry name" value="PII_UdlTrfase/GS_AdlTrfase"/>
</dbReference>
<dbReference type="GO" id="GO:0008882">
    <property type="term" value="F:[glutamate-ammonia-ligase] adenylyltransferase activity"/>
    <property type="evidence" value="ECO:0007669"/>
    <property type="project" value="UniProtKB-EC"/>
</dbReference>
<evidence type="ECO:0000256" key="4">
    <source>
        <dbReference type="ARBA" id="ARBA00022840"/>
    </source>
</evidence>
<gene>
    <name evidence="7 10" type="primary">glnE</name>
    <name evidence="10" type="ORF">JM946_21970</name>
</gene>
<feature type="region of interest" description="Adenylyl transferase" evidence="7">
    <location>
        <begin position="469"/>
        <end position="967"/>
    </location>
</feature>
<sequence length="967" mass="109920">MTTAISDTAQQLLARTEARLAAAREDNPEIWGPILEDKRVVESLPRVWTCSEFVATSCIRSPALLSDLIANGQLFERAPADWLAQEIEARVGAELGSDSEADLMEFLRRFRRRNMVRIAWRDIAGWATLDETLHDLSKLADVCIDLVYRRMYAALVARYGTPRGAESGEAQPMMILGMGKLGGGELNFSSDIDLILLYPEDGETDGARAIDNAEFFLRLGQKIVQQLATPTVEGFVYRVDLRLRPFGDSGRLALSFASFEHYLQQHGRDWERYAYVKARALTSTEQFPSLYDEVLRPFVYRRYLDFSVFESLRDMKAMIAREVERRELKDNIKLGPGGIREIEFIVQAFQLIRGGSDRRLQGKELRIILPQLVGQRLLREGAVQELQAAYEYLRVLENRLQQWNDEQTHQLPEDAEARQRLAFAMNVGSWDELVAITGAHRQRVERYFTQTVFGPAERTDGLGHAVETFDVDADATERARMLESCGVAESEAINARLEELRTSAYYRRLDETGRRRLRELLARILPMLSSTGVATATLARILRIFEMIGGRTVYLALLTENAAALRRLVELCARSQFLADQIAAQPLLLDELIDERFVEEAPSRAQFAIDLAASRGRMQQEDPERQVEILRQFQGAATFRVAVADLTAGLPLMKVSDRLTDIAELIVQEALSLAWAQITHKHGVPRYVDEQGESRTASMIVVAYGKLGGLELGYGSDLDLVFLHDSSGESQKTDGAQSVENTVFFQRLGQRLVHLLTVHTASGRLYEVDTRLRPSGNRGLLVQSLAAFREYEFHEAWTWEHQSLLRARAIAGDRRVCEQFEQARIDVLRKAVKREGLKDEVRKMRQRMRDNLSKARPGQVDLKQDAGGVADLEFLVQYWMLEWADRYPEIVTFSDNIRQLESLGSGNLVPQARVDFLVDTYRKYRQRLHRLALDGAKNVVGDTEFVEERRGVVEVWQEVMREAGDLR</sequence>
<protein>
    <recommendedName>
        <fullName evidence="7">Bifunctional glutamine synthetase adenylyltransferase/adenylyl-removing enzyme</fullName>
    </recommendedName>
    <alternativeName>
        <fullName evidence="7">ATP:glutamine synthetase adenylyltransferase</fullName>
    </alternativeName>
    <alternativeName>
        <fullName evidence="7">ATase</fullName>
    </alternativeName>
    <domain>
        <recommendedName>
            <fullName evidence="7">Glutamine synthetase adenylyl-L-tyrosine phosphorylase</fullName>
            <ecNumber evidence="7">2.7.7.89</ecNumber>
        </recommendedName>
        <alternativeName>
            <fullName evidence="7">Adenylyl removase</fullName>
            <shortName evidence="7">AR</shortName>
            <shortName evidence="7">AT-N</shortName>
        </alternativeName>
    </domain>
    <domain>
        <recommendedName>
            <fullName evidence="7">Glutamine synthetase adenylyl transferase</fullName>
            <ecNumber evidence="7">2.7.7.42</ecNumber>
        </recommendedName>
        <alternativeName>
            <fullName evidence="7">Adenylyl transferase</fullName>
            <shortName evidence="7">AT</shortName>
            <shortName evidence="7">AT-C</shortName>
        </alternativeName>
    </domain>
</protein>
<keyword evidence="3 7" id="KW-0547">Nucleotide-binding</keyword>
<dbReference type="RefSeq" id="WP_203169526.1">
    <property type="nucleotide sequence ID" value="NZ_JAEVLS010000005.1"/>
</dbReference>
<keyword evidence="11" id="KW-1185">Reference proteome</keyword>
<comment type="catalytic activity">
    <reaction evidence="7">
        <text>[glutamine synthetase]-O(4)-(5'-adenylyl)-L-tyrosine + phosphate = [glutamine synthetase]-L-tyrosine + ADP</text>
        <dbReference type="Rhea" id="RHEA:43716"/>
        <dbReference type="Rhea" id="RHEA-COMP:10660"/>
        <dbReference type="Rhea" id="RHEA-COMP:10661"/>
        <dbReference type="ChEBI" id="CHEBI:43474"/>
        <dbReference type="ChEBI" id="CHEBI:46858"/>
        <dbReference type="ChEBI" id="CHEBI:83624"/>
        <dbReference type="ChEBI" id="CHEBI:456216"/>
        <dbReference type="EC" id="2.7.7.89"/>
    </reaction>
</comment>
<accession>A0ABS1X2G6</accession>
<proteinExistence type="inferred from homology"/>
<reference evidence="10 11" key="1">
    <citation type="journal article" date="2021" name="Int. J. Syst. Evol. Microbiol.">
        <title>Steroidobacter gossypii sp. nov., isolated from soil of cotton cropping field.</title>
        <authorList>
            <person name="Huang R."/>
            <person name="Yang S."/>
            <person name="Zhen C."/>
            <person name="Liu W."/>
        </authorList>
    </citation>
    <scope>NUCLEOTIDE SEQUENCE [LARGE SCALE GENOMIC DNA]</scope>
    <source>
        <strain evidence="10 11">S1-65</strain>
    </source>
</reference>
<feature type="region of interest" description="Adenylyl removase" evidence="7">
    <location>
        <begin position="1"/>
        <end position="456"/>
    </location>
</feature>
<feature type="domain" description="Glutamate-ammonia ligase adenylyltransferase repeated" evidence="8">
    <location>
        <begin position="566"/>
        <end position="822"/>
    </location>
</feature>
<feature type="domain" description="PII-uridylyltransferase/Glutamine-synthetase adenylyltransferase" evidence="9">
    <location>
        <begin position="843"/>
        <end position="933"/>
    </location>
</feature>
<keyword evidence="6 7" id="KW-0511">Multifunctional enzyme</keyword>
<dbReference type="SUPFAM" id="SSF81301">
    <property type="entry name" value="Nucleotidyltransferase"/>
    <property type="match status" value="2"/>
</dbReference>
<dbReference type="EC" id="2.7.7.89" evidence="7"/>
<keyword evidence="5 7" id="KW-0460">Magnesium</keyword>
<dbReference type="EMBL" id="JAEVLS010000005">
    <property type="protein sequence ID" value="MBM0107416.1"/>
    <property type="molecule type" value="Genomic_DNA"/>
</dbReference>
<evidence type="ECO:0000259" key="8">
    <source>
        <dbReference type="Pfam" id="PF03710"/>
    </source>
</evidence>
<feature type="domain" description="Glutamate-ammonia ligase adenylyltransferase repeated" evidence="8">
    <location>
        <begin position="42"/>
        <end position="287"/>
    </location>
</feature>
<dbReference type="PANTHER" id="PTHR30621">
    <property type="entry name" value="GLUTAMINE SYNTHETASE ADENYLYLTRANSFERASE"/>
    <property type="match status" value="1"/>
</dbReference>
<comment type="similarity">
    <text evidence="7">Belongs to the GlnE family.</text>
</comment>
<evidence type="ECO:0000256" key="5">
    <source>
        <dbReference type="ARBA" id="ARBA00022842"/>
    </source>
</evidence>
<evidence type="ECO:0000313" key="11">
    <source>
        <dbReference type="Proteomes" id="UP000661077"/>
    </source>
</evidence>
<evidence type="ECO:0000256" key="2">
    <source>
        <dbReference type="ARBA" id="ARBA00022695"/>
    </source>
</evidence>
<dbReference type="HAMAP" id="MF_00802">
    <property type="entry name" value="GlnE"/>
    <property type="match status" value="1"/>
</dbReference>
<dbReference type="SUPFAM" id="SSF81593">
    <property type="entry name" value="Nucleotidyltransferase substrate binding subunit/domain"/>
    <property type="match status" value="2"/>
</dbReference>
<dbReference type="EC" id="2.7.7.42" evidence="7"/>
<organism evidence="10 11">
    <name type="scientific">Steroidobacter gossypii</name>
    <dbReference type="NCBI Taxonomy" id="2805490"/>
    <lineage>
        <taxon>Bacteria</taxon>
        <taxon>Pseudomonadati</taxon>
        <taxon>Pseudomonadota</taxon>
        <taxon>Gammaproteobacteria</taxon>
        <taxon>Steroidobacterales</taxon>
        <taxon>Steroidobacteraceae</taxon>
        <taxon>Steroidobacter</taxon>
    </lineage>
</organism>
<dbReference type="CDD" id="cd05401">
    <property type="entry name" value="NT_GlnE_GlnD_like"/>
    <property type="match status" value="2"/>
</dbReference>
<dbReference type="NCBIfam" id="NF008292">
    <property type="entry name" value="PRK11072.1"/>
    <property type="match status" value="1"/>
</dbReference>
<evidence type="ECO:0000256" key="7">
    <source>
        <dbReference type="HAMAP-Rule" id="MF_00802"/>
    </source>
</evidence>
<comment type="function">
    <text evidence="7">Involved in the regulation of glutamine synthetase GlnA, a key enzyme in the process to assimilate ammonia. When cellular nitrogen levels are high, the C-terminal adenylyl transferase (AT) inactivates GlnA by covalent transfer of an adenylyl group from ATP to specific tyrosine residue of GlnA, thus reducing its activity. Conversely, when nitrogen levels are low, the N-terminal adenylyl removase (AR) activates GlnA by removing the adenylyl group by phosphorolysis, increasing its activity. The regulatory region of GlnE binds the signal transduction protein PII (GlnB) which indicates the nitrogen status of the cell.</text>
</comment>
<dbReference type="Gene3D" id="3.30.460.10">
    <property type="entry name" value="Beta Polymerase, domain 2"/>
    <property type="match status" value="2"/>
</dbReference>
<evidence type="ECO:0000256" key="1">
    <source>
        <dbReference type="ARBA" id="ARBA00022679"/>
    </source>
</evidence>
<evidence type="ECO:0000313" key="10">
    <source>
        <dbReference type="EMBL" id="MBM0107416.1"/>
    </source>
</evidence>
<dbReference type="GO" id="GO:0016874">
    <property type="term" value="F:ligase activity"/>
    <property type="evidence" value="ECO:0007669"/>
    <property type="project" value="UniProtKB-KW"/>
</dbReference>
<dbReference type="Pfam" id="PF08335">
    <property type="entry name" value="GlnD_UR_UTase"/>
    <property type="match status" value="2"/>
</dbReference>
<dbReference type="Gene3D" id="1.20.120.1510">
    <property type="match status" value="1"/>
</dbReference>
<dbReference type="Proteomes" id="UP000661077">
    <property type="component" value="Unassembled WGS sequence"/>
</dbReference>
<comment type="cofactor">
    <cofactor evidence="7">
        <name>Mg(2+)</name>
        <dbReference type="ChEBI" id="CHEBI:18420"/>
    </cofactor>
</comment>
<keyword evidence="1 7" id="KW-0808">Transferase</keyword>
<evidence type="ECO:0000256" key="6">
    <source>
        <dbReference type="ARBA" id="ARBA00023268"/>
    </source>
</evidence>
<dbReference type="PANTHER" id="PTHR30621:SF0">
    <property type="entry name" value="BIFUNCTIONAL GLUTAMINE SYNTHETASE ADENYLYLTRANSFERASE_ADENYLYL-REMOVING ENZYME"/>
    <property type="match status" value="1"/>
</dbReference>
<name>A0ABS1X2G6_9GAMM</name>
<evidence type="ECO:0000259" key="9">
    <source>
        <dbReference type="Pfam" id="PF08335"/>
    </source>
</evidence>
<comment type="caution">
    <text evidence="10">The sequence shown here is derived from an EMBL/GenBank/DDBJ whole genome shotgun (WGS) entry which is preliminary data.</text>
</comment>
<dbReference type="InterPro" id="IPR023057">
    <property type="entry name" value="GlnE"/>
</dbReference>
<keyword evidence="10" id="KW-0436">Ligase</keyword>
<evidence type="ECO:0000256" key="3">
    <source>
        <dbReference type="ARBA" id="ARBA00022741"/>
    </source>
</evidence>
<dbReference type="InterPro" id="IPR043519">
    <property type="entry name" value="NT_sf"/>
</dbReference>
<dbReference type="InterPro" id="IPR005190">
    <property type="entry name" value="GlnE_rpt_dom"/>
</dbReference>
<keyword evidence="4 7" id="KW-0067">ATP-binding</keyword>
<keyword evidence="2 7" id="KW-0548">Nucleotidyltransferase</keyword>
<comment type="catalytic activity">
    <reaction evidence="7">
        <text>[glutamine synthetase]-L-tyrosine + ATP = [glutamine synthetase]-O(4)-(5'-adenylyl)-L-tyrosine + diphosphate</text>
        <dbReference type="Rhea" id="RHEA:18589"/>
        <dbReference type="Rhea" id="RHEA-COMP:10660"/>
        <dbReference type="Rhea" id="RHEA-COMP:10661"/>
        <dbReference type="ChEBI" id="CHEBI:30616"/>
        <dbReference type="ChEBI" id="CHEBI:33019"/>
        <dbReference type="ChEBI" id="CHEBI:46858"/>
        <dbReference type="ChEBI" id="CHEBI:83624"/>
        <dbReference type="EC" id="2.7.7.42"/>
    </reaction>
</comment>
<feature type="domain" description="PII-uridylyltransferase/Glutamine-synthetase adenylyltransferase" evidence="9">
    <location>
        <begin position="313"/>
        <end position="450"/>
    </location>
</feature>
<dbReference type="Pfam" id="PF03710">
    <property type="entry name" value="GlnE"/>
    <property type="match status" value="2"/>
</dbReference>
<dbReference type="GO" id="GO:0047388">
    <property type="term" value="F:[glutamine synthetase]-adenylyl-L-tyrosine phosphorylase activity"/>
    <property type="evidence" value="ECO:0007669"/>
    <property type="project" value="UniProtKB-EC"/>
</dbReference>